<dbReference type="Proteomes" id="UP000694925">
    <property type="component" value="Unplaced"/>
</dbReference>
<protein>
    <submittedName>
        <fullName evidence="3">Uncharacterized protein LOC108627415</fullName>
    </submittedName>
</protein>
<keyword evidence="1" id="KW-0812">Transmembrane</keyword>
<dbReference type="KEGG" id="ccal:108627415"/>
<keyword evidence="1" id="KW-1133">Transmembrane helix</keyword>
<organism evidence="2 3">
    <name type="scientific">Ceratina calcarata</name>
    <dbReference type="NCBI Taxonomy" id="156304"/>
    <lineage>
        <taxon>Eukaryota</taxon>
        <taxon>Metazoa</taxon>
        <taxon>Ecdysozoa</taxon>
        <taxon>Arthropoda</taxon>
        <taxon>Hexapoda</taxon>
        <taxon>Insecta</taxon>
        <taxon>Pterygota</taxon>
        <taxon>Neoptera</taxon>
        <taxon>Endopterygota</taxon>
        <taxon>Hymenoptera</taxon>
        <taxon>Apocrita</taxon>
        <taxon>Aculeata</taxon>
        <taxon>Apoidea</taxon>
        <taxon>Anthophila</taxon>
        <taxon>Apidae</taxon>
        <taxon>Ceratina</taxon>
        <taxon>Zadontomerus</taxon>
    </lineage>
</organism>
<dbReference type="GeneID" id="108627415"/>
<proteinExistence type="predicted"/>
<evidence type="ECO:0000313" key="3">
    <source>
        <dbReference type="RefSeq" id="XP_017884128.1"/>
    </source>
</evidence>
<reference evidence="3" key="1">
    <citation type="submission" date="2025-08" db="UniProtKB">
        <authorList>
            <consortium name="RefSeq"/>
        </authorList>
    </citation>
    <scope>IDENTIFICATION</scope>
    <source>
        <tissue evidence="3">Whole body</tissue>
    </source>
</reference>
<dbReference type="RefSeq" id="XP_017884128.1">
    <property type="nucleotide sequence ID" value="XM_018028639.2"/>
</dbReference>
<accession>A0AAJ7J3W9</accession>
<name>A0AAJ7J3W9_9HYME</name>
<gene>
    <name evidence="3" type="primary">LOC108627415</name>
</gene>
<evidence type="ECO:0000256" key="1">
    <source>
        <dbReference type="SAM" id="Phobius"/>
    </source>
</evidence>
<sequence length="323" mass="36671">MSCLSAVDSQVVTLLSVPHEILFLQHKVFREYAKIAVGPDFVHTVPSFLVLASVAIVLWRNPPSCNGLAQAMASTMLYKAVQLVVSWIVAIAVLWLWLTLQRLLYCCVWYTWSYESEYRQVSYQWWQRVWSSYYSPALKPPVMSASFISWLISMAIASFALGCALSANRVWNLIVEHLIVANAAMATVKCHVNSYLKRIITLALMYWSEEPLKVEKDTNFPPVNDSKTNSVCDECQSDISSNLMMNEPRREVLPISYGTNWTPKPNFSGYKEPQRKVSMKSLYTIGAVNDIQDSDELSPRQMRYKRGCHTVIPNNLSDQSSGC</sequence>
<feature type="transmembrane region" description="Helical" evidence="1">
    <location>
        <begin position="41"/>
        <end position="59"/>
    </location>
</feature>
<keyword evidence="1" id="KW-0472">Membrane</keyword>
<feature type="transmembrane region" description="Helical" evidence="1">
    <location>
        <begin position="80"/>
        <end position="98"/>
    </location>
</feature>
<evidence type="ECO:0000313" key="2">
    <source>
        <dbReference type="Proteomes" id="UP000694925"/>
    </source>
</evidence>
<feature type="transmembrane region" description="Helical" evidence="1">
    <location>
        <begin position="147"/>
        <end position="167"/>
    </location>
</feature>
<dbReference type="AlphaFoldDB" id="A0AAJ7J3W9"/>
<keyword evidence="2" id="KW-1185">Reference proteome</keyword>